<dbReference type="Proteomes" id="UP001501585">
    <property type="component" value="Unassembled WGS sequence"/>
</dbReference>
<dbReference type="EMBL" id="BAAAPC010000010">
    <property type="protein sequence ID" value="GAA1998670.1"/>
    <property type="molecule type" value="Genomic_DNA"/>
</dbReference>
<evidence type="ECO:0000256" key="1">
    <source>
        <dbReference type="ARBA" id="ARBA00022833"/>
    </source>
</evidence>
<feature type="region of interest" description="Disordered" evidence="2">
    <location>
        <begin position="1"/>
        <end position="29"/>
    </location>
</feature>
<feature type="compositionally biased region" description="Polar residues" evidence="2">
    <location>
        <begin position="1"/>
        <end position="15"/>
    </location>
</feature>
<dbReference type="PANTHER" id="PTHR12993:SF29">
    <property type="entry name" value="BLR3841 PROTEIN"/>
    <property type="match status" value="1"/>
</dbReference>
<sequence>MTTDTTRSSHSSNPADDTGTPEAEWRRWPELGRIPDLDLRGVREAAVVAPHPDDETLGFGGGLALLAANGVRLRIIAVTDGEASHPGSTAFTRDQLVAKRAAERAHALAALGAADAEVVRLRLPDSGVGEWETALADRLVDLCGDADVCVAPWEGDPHPDHETVGRAAATSARTRGTRLLSYPVWTWHWSSPGDASVPWARARRLGLSTDARCRKDAAILCFETQISPIGPEASDRAVLEPEMLAHFARDFEVVFA</sequence>
<accession>A0ABN2T4K0</accession>
<dbReference type="PANTHER" id="PTHR12993">
    <property type="entry name" value="N-ACETYLGLUCOSAMINYL-PHOSPHATIDYLINOSITOL DE-N-ACETYLASE-RELATED"/>
    <property type="match status" value="1"/>
</dbReference>
<evidence type="ECO:0000256" key="2">
    <source>
        <dbReference type="SAM" id="MobiDB-lite"/>
    </source>
</evidence>
<dbReference type="SUPFAM" id="SSF102588">
    <property type="entry name" value="LmbE-like"/>
    <property type="match status" value="1"/>
</dbReference>
<name>A0ABN2T4K0_9ACTN</name>
<proteinExistence type="predicted"/>
<gene>
    <name evidence="3" type="ORF">GCM10009799_27110</name>
</gene>
<protein>
    <submittedName>
        <fullName evidence="3">PIG-L family deacetylase</fullName>
    </submittedName>
</protein>
<reference evidence="3 4" key="1">
    <citation type="journal article" date="2019" name="Int. J. Syst. Evol. Microbiol.">
        <title>The Global Catalogue of Microorganisms (GCM) 10K type strain sequencing project: providing services to taxonomists for standard genome sequencing and annotation.</title>
        <authorList>
            <consortium name="The Broad Institute Genomics Platform"/>
            <consortium name="The Broad Institute Genome Sequencing Center for Infectious Disease"/>
            <person name="Wu L."/>
            <person name="Ma J."/>
        </authorList>
    </citation>
    <scope>NUCLEOTIDE SEQUENCE [LARGE SCALE GENOMIC DNA]</scope>
    <source>
        <strain evidence="3 4">JCM 15313</strain>
    </source>
</reference>
<dbReference type="Pfam" id="PF02585">
    <property type="entry name" value="PIG-L"/>
    <property type="match status" value="1"/>
</dbReference>
<keyword evidence="4" id="KW-1185">Reference proteome</keyword>
<evidence type="ECO:0000313" key="4">
    <source>
        <dbReference type="Proteomes" id="UP001501585"/>
    </source>
</evidence>
<comment type="caution">
    <text evidence="3">The sequence shown here is derived from an EMBL/GenBank/DDBJ whole genome shotgun (WGS) entry which is preliminary data.</text>
</comment>
<dbReference type="RefSeq" id="WP_344101944.1">
    <property type="nucleotide sequence ID" value="NZ_BAAAPC010000010.1"/>
</dbReference>
<dbReference type="InterPro" id="IPR003737">
    <property type="entry name" value="GlcNAc_PI_deacetylase-related"/>
</dbReference>
<dbReference type="InterPro" id="IPR024078">
    <property type="entry name" value="LmbE-like_dom_sf"/>
</dbReference>
<organism evidence="3 4">
    <name type="scientific">Nocardiopsis rhodophaea</name>
    <dbReference type="NCBI Taxonomy" id="280238"/>
    <lineage>
        <taxon>Bacteria</taxon>
        <taxon>Bacillati</taxon>
        <taxon>Actinomycetota</taxon>
        <taxon>Actinomycetes</taxon>
        <taxon>Streptosporangiales</taxon>
        <taxon>Nocardiopsidaceae</taxon>
        <taxon>Nocardiopsis</taxon>
    </lineage>
</organism>
<keyword evidence="1" id="KW-0862">Zinc</keyword>
<evidence type="ECO:0000313" key="3">
    <source>
        <dbReference type="EMBL" id="GAA1998670.1"/>
    </source>
</evidence>
<dbReference type="Gene3D" id="3.40.50.10320">
    <property type="entry name" value="LmbE-like"/>
    <property type="match status" value="1"/>
</dbReference>